<reference evidence="1 2" key="1">
    <citation type="journal article" date="2013" name="Science">
        <title>Pandoraviruses: amoeba viruses with genomes up to 2.5 Mb reaching that of parasitic eukaryotes.</title>
        <authorList>
            <person name="Philippe N."/>
            <person name="Legendre M."/>
            <person name="Doutre G."/>
            <person name="Coute Y."/>
            <person name="Poirot O."/>
            <person name="Lescot M."/>
            <person name="Arslan D."/>
            <person name="Seltzer V."/>
            <person name="Bertaux L."/>
            <person name="Bruley C."/>
            <person name="Garin J."/>
            <person name="Claverie J.M."/>
            <person name="Abergel C."/>
        </authorList>
    </citation>
    <scope>NUCLEOTIDE SEQUENCE [LARGE SCALE GENOMIC DNA]</scope>
</reference>
<keyword evidence="2" id="KW-1185">Reference proteome</keyword>
<accession>S4W0P0</accession>
<dbReference type="GeneID" id="16607143"/>
<dbReference type="Proteomes" id="UP000204584">
    <property type="component" value="Segment"/>
</dbReference>
<organism evidence="1 2">
    <name type="scientific">Pandoravirus salinus</name>
    <dbReference type="NCBI Taxonomy" id="1349410"/>
    <lineage>
        <taxon>Viruses</taxon>
        <taxon>Pandoravirus</taxon>
    </lineage>
</organism>
<dbReference type="RefSeq" id="YP_008438432.1">
    <property type="nucleotide sequence ID" value="NC_022098.1"/>
</dbReference>
<protein>
    <submittedName>
        <fullName evidence="1">Uncharacterized protein</fullName>
    </submittedName>
</protein>
<evidence type="ECO:0000313" key="1">
    <source>
        <dbReference type="EMBL" id="AGO85356.1"/>
    </source>
</evidence>
<dbReference type="EMBL" id="KC977571">
    <property type="protein sequence ID" value="AGO85356.1"/>
    <property type="molecule type" value="Genomic_DNA"/>
</dbReference>
<evidence type="ECO:0000313" key="2">
    <source>
        <dbReference type="Proteomes" id="UP000204584"/>
    </source>
</evidence>
<gene>
    <name evidence="1" type="ORF">psal_cds_1119</name>
</gene>
<dbReference type="KEGG" id="vg:16607143"/>
<name>S4W0P0_9VIRU</name>
<sequence length="435" mass="46837">METPSRQQINDAGEGTCIQEALPLEMLAAVLDKCRLVDATRAAGVSRLMAAASAIVLERRRAAAAARWPHAHTLSDATCDALTTGVPFEDLSSTLTTGVMCDDVRVVEDMWLVGVLPDAVDVCYRYYREPRPMRRGSPRRHINRMVSLHVPRWRHISGFEVVTLALTYTALWAGAVNVFRFVDAVTRRAGSEPINRTLALWCVRIGTDAAAAKAHAGVHPYRAGHLYAAIATASKVDATSNMCSHGGSNNDARPLTKAPLATLIDAARNAMGAVPVSRCAFDNNEQLTQQLADRLGVDAWQLEHMVERVASGRNLGRDAAVGILGAVALADDSVGLLTGVRALVSMALGPDAAVPLDEPTRRESFFEHVGCARPRDRRTIDRVLAHIAVAFADTLVAEPPMPFFKKVLSFLLPASFRAAPTQKGEQEIIGALGGV</sequence>
<proteinExistence type="predicted"/>